<dbReference type="InParanoid" id="A0A409VQE8"/>
<organism evidence="2 3">
    <name type="scientific">Gymnopilus dilepis</name>
    <dbReference type="NCBI Taxonomy" id="231916"/>
    <lineage>
        <taxon>Eukaryota</taxon>
        <taxon>Fungi</taxon>
        <taxon>Dikarya</taxon>
        <taxon>Basidiomycota</taxon>
        <taxon>Agaricomycotina</taxon>
        <taxon>Agaricomycetes</taxon>
        <taxon>Agaricomycetidae</taxon>
        <taxon>Agaricales</taxon>
        <taxon>Agaricineae</taxon>
        <taxon>Hymenogastraceae</taxon>
        <taxon>Gymnopilus</taxon>
    </lineage>
</organism>
<keyword evidence="3" id="KW-1185">Reference proteome</keyword>
<feature type="region of interest" description="Disordered" evidence="1">
    <location>
        <begin position="139"/>
        <end position="172"/>
    </location>
</feature>
<accession>A0A409VQE8</accession>
<proteinExistence type="predicted"/>
<evidence type="ECO:0000313" key="2">
    <source>
        <dbReference type="EMBL" id="PPQ68459.1"/>
    </source>
</evidence>
<dbReference type="EMBL" id="NHYE01005595">
    <property type="protein sequence ID" value="PPQ68459.1"/>
    <property type="molecule type" value="Genomic_DNA"/>
</dbReference>
<evidence type="ECO:0000256" key="1">
    <source>
        <dbReference type="SAM" id="MobiDB-lite"/>
    </source>
</evidence>
<evidence type="ECO:0000313" key="3">
    <source>
        <dbReference type="Proteomes" id="UP000284706"/>
    </source>
</evidence>
<protein>
    <submittedName>
        <fullName evidence="2">Uncharacterized protein</fullName>
    </submittedName>
</protein>
<comment type="caution">
    <text evidence="2">The sequence shown here is derived from an EMBL/GenBank/DDBJ whole genome shotgun (WGS) entry which is preliminary data.</text>
</comment>
<reference evidence="2 3" key="1">
    <citation type="journal article" date="2018" name="Evol. Lett.">
        <title>Horizontal gene cluster transfer increased hallucinogenic mushroom diversity.</title>
        <authorList>
            <person name="Reynolds H.T."/>
            <person name="Vijayakumar V."/>
            <person name="Gluck-Thaler E."/>
            <person name="Korotkin H.B."/>
            <person name="Matheny P.B."/>
            <person name="Slot J.C."/>
        </authorList>
    </citation>
    <scope>NUCLEOTIDE SEQUENCE [LARGE SCALE GENOMIC DNA]</scope>
    <source>
        <strain evidence="2 3">SRW20</strain>
    </source>
</reference>
<sequence length="363" mass="39592">MFGGKRWETSSSFVVGGRSPLSTEPRMLHGSAVSAIGSTSAYHPHLNVLPSDHSVVHLSMDRSVSLNQAGEILASTTNNIPEASGTPSFVFPSFDEAHAAWRTVPPDFASELISKGEDIINQETIGRVESLAGLESKARPVKKAQTRGVSKSTDLNRDEGSKGTELASMDSPKATKRFKRGTLYKLSKTRYRLPIRAQSKNSSMFIILAKARRGVQMQEPVVLSPGAMRAGSTGILSYSPDAVALGLPSCRAAELVEEVSWLRFKVESLRRCVESLEKRPDLFPTALREDPSSNTDILGAYFDTNTWGFQEEDVYNENLPPSVVEPFMALGEANHSPECLPTTHLSSAECLSDATPRNLYIHP</sequence>
<dbReference type="Proteomes" id="UP000284706">
    <property type="component" value="Unassembled WGS sequence"/>
</dbReference>
<gene>
    <name evidence="2" type="ORF">CVT26_006045</name>
</gene>
<name>A0A409VQE8_9AGAR</name>
<dbReference type="AlphaFoldDB" id="A0A409VQE8"/>